<gene>
    <name evidence="3" type="ORF">MM171B01775_0005</name>
</gene>
<protein>
    <submittedName>
        <fullName evidence="3">Putative ABC transporter substrate-binding protein</fullName>
    </submittedName>
</protein>
<dbReference type="GO" id="GO:0005886">
    <property type="term" value="C:plasma membrane"/>
    <property type="evidence" value="ECO:0007669"/>
    <property type="project" value="InterPro"/>
</dbReference>
<dbReference type="InterPro" id="IPR003760">
    <property type="entry name" value="PnrA-like"/>
</dbReference>
<evidence type="ECO:0000259" key="2">
    <source>
        <dbReference type="Pfam" id="PF02608"/>
    </source>
</evidence>
<keyword evidence="1" id="KW-0732">Signal</keyword>
<name>A0A6M3M2A4_9ZZZZ</name>
<proteinExistence type="predicted"/>
<dbReference type="Pfam" id="PF02608">
    <property type="entry name" value="Bmp"/>
    <property type="match status" value="1"/>
</dbReference>
<accession>A0A6M3M2A4</accession>
<evidence type="ECO:0000256" key="1">
    <source>
        <dbReference type="ARBA" id="ARBA00022729"/>
    </source>
</evidence>
<organism evidence="3">
    <name type="scientific">viral metagenome</name>
    <dbReference type="NCBI Taxonomy" id="1070528"/>
    <lineage>
        <taxon>unclassified sequences</taxon>
        <taxon>metagenomes</taxon>
        <taxon>organismal metagenomes</taxon>
    </lineage>
</organism>
<dbReference type="Gene3D" id="3.40.50.2300">
    <property type="match status" value="2"/>
</dbReference>
<dbReference type="PANTHER" id="PTHR43208">
    <property type="entry name" value="ABC TRANSPORTER SUBSTRATE-BINDING PROTEIN"/>
    <property type="match status" value="1"/>
</dbReference>
<dbReference type="InterPro" id="IPR052910">
    <property type="entry name" value="ABC-Purine-Binding"/>
</dbReference>
<feature type="domain" description="ABC transporter substrate-binding protein PnrA-like" evidence="2">
    <location>
        <begin position="5"/>
        <end position="206"/>
    </location>
</feature>
<evidence type="ECO:0000313" key="3">
    <source>
        <dbReference type="EMBL" id="QJB01901.1"/>
    </source>
</evidence>
<dbReference type="AlphaFoldDB" id="A0A6M3M2A4"/>
<dbReference type="EMBL" id="MT143743">
    <property type="protein sequence ID" value="QJB01901.1"/>
    <property type="molecule type" value="Genomic_DNA"/>
</dbReference>
<reference evidence="3" key="1">
    <citation type="submission" date="2020-03" db="EMBL/GenBank/DDBJ databases">
        <title>The deep terrestrial virosphere.</title>
        <authorList>
            <person name="Holmfeldt K."/>
            <person name="Nilsson E."/>
            <person name="Simone D."/>
            <person name="Lopez-Fernandez M."/>
            <person name="Wu X."/>
            <person name="de Brujin I."/>
            <person name="Lundin D."/>
            <person name="Andersson A."/>
            <person name="Bertilsson S."/>
            <person name="Dopson M."/>
        </authorList>
    </citation>
    <scope>NUCLEOTIDE SEQUENCE</scope>
    <source>
        <strain evidence="3">MM171B01775</strain>
    </source>
</reference>
<dbReference type="PANTHER" id="PTHR43208:SF1">
    <property type="entry name" value="ABC TRANSPORTER SUBSTRATE-BINDING PROTEIN"/>
    <property type="match status" value="1"/>
</dbReference>
<sequence>MRSALEIQKPDMIYATWWDSKDAVRTLAPEFPNVLFNHCSGFPVLASAQFPETNNVSTFFVRMYYADYQAGKMVGLMGYEQTGAVGTHTIPEPVRGINAYHLGVERGRKEAGLGNEDTETNVIWIKAWLDREKEQLATEALVAEGYTFIKQIADTPTTAQTACELGVDVIGYGRDVSPTAPCALATNSWNWGDYYFKSVRAGMNGTWEPHDYYEKGTKLTFSDKVPQDIQDKVNSIPLDEVWQGPIQGYGFDENGRYDIFVPEGECLIDDDLLSMQWFVSGIKSSERIEAKKFRFAVN</sequence>